<protein>
    <recommendedName>
        <fullName evidence="4">Small secreted domain DUF320</fullName>
    </recommendedName>
</protein>
<evidence type="ECO:0008006" key="4">
    <source>
        <dbReference type="Google" id="ProtNLM"/>
    </source>
</evidence>
<keyword evidence="3" id="KW-1185">Reference proteome</keyword>
<feature type="compositionally biased region" description="Gly residues" evidence="1">
    <location>
        <begin position="155"/>
        <end position="164"/>
    </location>
</feature>
<name>A0ABS4W3R6_9PSEU</name>
<comment type="caution">
    <text evidence="2">The sequence shown here is derived from an EMBL/GenBank/DDBJ whole genome shotgun (WGS) entry which is preliminary data.</text>
</comment>
<evidence type="ECO:0000313" key="2">
    <source>
        <dbReference type="EMBL" id="MBP2370857.1"/>
    </source>
</evidence>
<dbReference type="EMBL" id="JAGINU010000001">
    <property type="protein sequence ID" value="MBP2370857.1"/>
    <property type="molecule type" value="Genomic_DNA"/>
</dbReference>
<accession>A0ABS4W3R6</accession>
<organism evidence="2 3">
    <name type="scientific">Pseudonocardia parietis</name>
    <dbReference type="NCBI Taxonomy" id="570936"/>
    <lineage>
        <taxon>Bacteria</taxon>
        <taxon>Bacillati</taxon>
        <taxon>Actinomycetota</taxon>
        <taxon>Actinomycetes</taxon>
        <taxon>Pseudonocardiales</taxon>
        <taxon>Pseudonocardiaceae</taxon>
        <taxon>Pseudonocardia</taxon>
    </lineage>
</organism>
<reference evidence="2 3" key="1">
    <citation type="submission" date="2021-03" db="EMBL/GenBank/DDBJ databases">
        <title>Sequencing the genomes of 1000 actinobacteria strains.</title>
        <authorList>
            <person name="Klenk H.-P."/>
        </authorList>
    </citation>
    <scope>NUCLEOTIDE SEQUENCE [LARGE SCALE GENOMIC DNA]</scope>
    <source>
        <strain evidence="2 3">DSM 45256</strain>
    </source>
</reference>
<dbReference type="RefSeq" id="WP_210034418.1">
    <property type="nucleotide sequence ID" value="NZ_JAGINU010000001.1"/>
</dbReference>
<evidence type="ECO:0000313" key="3">
    <source>
        <dbReference type="Proteomes" id="UP001519295"/>
    </source>
</evidence>
<dbReference type="Proteomes" id="UP001519295">
    <property type="component" value="Unassembled WGS sequence"/>
</dbReference>
<evidence type="ECO:0000256" key="1">
    <source>
        <dbReference type="SAM" id="MobiDB-lite"/>
    </source>
</evidence>
<gene>
    <name evidence="2" type="ORF">JOF36_006553</name>
</gene>
<sequence>MNAPETTNPSRRTARRIATVGALSVPLVIGSAGMAFAGGYGDGGQDKDRDCGPSSASQEGGLLGLDAAVDPALNVGGVLNEGPVSQHTKKLDASNSGIVQSGCGAGEAVQVDDLVGLGLDVSPSANIGGIGNSGPVEQSTVDVDESNSGVLQSGSGEGSHGGGHASQKGGLIDIDAAVNPSLNIGGILSSGAVSQSTTSVDQGNSGIVQG</sequence>
<feature type="region of interest" description="Disordered" evidence="1">
    <location>
        <begin position="128"/>
        <end position="168"/>
    </location>
</feature>
<proteinExistence type="predicted"/>
<feature type="compositionally biased region" description="Polar residues" evidence="1">
    <location>
        <begin position="135"/>
        <end position="152"/>
    </location>
</feature>